<dbReference type="InterPro" id="IPR019493">
    <property type="entry name" value="Bacteriocin_IIb_lactacin-rel"/>
</dbReference>
<dbReference type="GO" id="GO:0042742">
    <property type="term" value="P:defense response to bacterium"/>
    <property type="evidence" value="ECO:0007669"/>
    <property type="project" value="InterPro"/>
</dbReference>
<evidence type="ECO:0000313" key="2">
    <source>
        <dbReference type="Proteomes" id="UP000255352"/>
    </source>
</evidence>
<dbReference type="Proteomes" id="UP000255352">
    <property type="component" value="Unassembled WGS sequence"/>
</dbReference>
<evidence type="ECO:0000313" key="1">
    <source>
        <dbReference type="EMBL" id="SUN69114.1"/>
    </source>
</evidence>
<organism evidence="1 2">
    <name type="scientific">Streptococcus infantarius</name>
    <dbReference type="NCBI Taxonomy" id="102684"/>
    <lineage>
        <taxon>Bacteria</taxon>
        <taxon>Bacillati</taxon>
        <taxon>Bacillota</taxon>
        <taxon>Bacilli</taxon>
        <taxon>Lactobacillales</taxon>
        <taxon>Streptococcaceae</taxon>
        <taxon>Streptococcus</taxon>
    </lineage>
</organism>
<sequence>MNTLAFEQFDVMNEVDLSAVEGGYSAGACLTDIGLGMVGGGAAGVAGGVAGIALGVALGQIGGNVRCITSYVGGK</sequence>
<proteinExistence type="predicted"/>
<accession>A0A380KPT2</accession>
<dbReference type="AlphaFoldDB" id="A0A380KPT2"/>
<name>A0A380KPT2_9STRE</name>
<dbReference type="EMBL" id="UHFP01000001">
    <property type="protein sequence ID" value="SUN69114.1"/>
    <property type="molecule type" value="Genomic_DNA"/>
</dbReference>
<dbReference type="Pfam" id="PF10439">
    <property type="entry name" value="Bacteriocin_IIc"/>
    <property type="match status" value="1"/>
</dbReference>
<gene>
    <name evidence="1" type="ORF">NCTC13760_01819</name>
</gene>
<dbReference type="GeneID" id="69903057"/>
<reference evidence="1 2" key="1">
    <citation type="submission" date="2018-06" db="EMBL/GenBank/DDBJ databases">
        <authorList>
            <consortium name="Pathogen Informatics"/>
            <person name="Doyle S."/>
        </authorList>
    </citation>
    <scope>NUCLEOTIDE SEQUENCE [LARGE SCALE GENOMIC DNA]</scope>
    <source>
        <strain evidence="1 2">NCTC13760</strain>
    </source>
</reference>
<protein>
    <submittedName>
        <fullName evidence="1">Bacteriocin subunit</fullName>
    </submittedName>
</protein>
<dbReference type="RefSeq" id="WP_006531867.1">
    <property type="nucleotide sequence ID" value="NZ_CABKNK020000004.1"/>
</dbReference>